<proteinExistence type="inferred from homology"/>
<accession>A0ABV9D755</accession>
<comment type="similarity">
    <text evidence="7">Belongs to the binding-protein-dependent transport system permease family.</text>
</comment>
<keyword evidence="11" id="KW-1185">Reference proteome</keyword>
<feature type="domain" description="ABC transmembrane type-1" evidence="9">
    <location>
        <begin position="92"/>
        <end position="304"/>
    </location>
</feature>
<keyword evidence="6 7" id="KW-0472">Membrane</keyword>
<reference evidence="11" key="1">
    <citation type="journal article" date="2019" name="Int. J. Syst. Evol. Microbiol.">
        <title>The Global Catalogue of Microorganisms (GCM) 10K type strain sequencing project: providing services to taxonomists for standard genome sequencing and annotation.</title>
        <authorList>
            <consortium name="The Broad Institute Genomics Platform"/>
            <consortium name="The Broad Institute Genome Sequencing Center for Infectious Disease"/>
            <person name="Wu L."/>
            <person name="Ma J."/>
        </authorList>
    </citation>
    <scope>NUCLEOTIDE SEQUENCE [LARGE SCALE GENOMIC DNA]</scope>
    <source>
        <strain evidence="11">JCM 3369</strain>
    </source>
</reference>
<evidence type="ECO:0000256" key="4">
    <source>
        <dbReference type="ARBA" id="ARBA00022692"/>
    </source>
</evidence>
<dbReference type="Pfam" id="PF00528">
    <property type="entry name" value="BPD_transp_1"/>
    <property type="match status" value="1"/>
</dbReference>
<comment type="subcellular location">
    <subcellularLocation>
        <location evidence="1 7">Cell membrane</location>
        <topology evidence="1 7">Multi-pass membrane protein</topology>
    </subcellularLocation>
</comment>
<dbReference type="PANTHER" id="PTHR30193:SF37">
    <property type="entry name" value="INNER MEMBRANE ABC TRANSPORTER PERMEASE PROTEIN YCJO"/>
    <property type="match status" value="1"/>
</dbReference>
<evidence type="ECO:0000256" key="7">
    <source>
        <dbReference type="RuleBase" id="RU363032"/>
    </source>
</evidence>
<dbReference type="EMBL" id="JBHSGF010000002">
    <property type="protein sequence ID" value="MFC4554148.1"/>
    <property type="molecule type" value="Genomic_DNA"/>
</dbReference>
<evidence type="ECO:0000256" key="5">
    <source>
        <dbReference type="ARBA" id="ARBA00022989"/>
    </source>
</evidence>
<feature type="transmembrane region" description="Helical" evidence="7">
    <location>
        <begin position="96"/>
        <end position="116"/>
    </location>
</feature>
<dbReference type="CDD" id="cd06261">
    <property type="entry name" value="TM_PBP2"/>
    <property type="match status" value="1"/>
</dbReference>
<dbReference type="SUPFAM" id="SSF161098">
    <property type="entry name" value="MetI-like"/>
    <property type="match status" value="1"/>
</dbReference>
<dbReference type="Proteomes" id="UP001595955">
    <property type="component" value="Unassembled WGS sequence"/>
</dbReference>
<dbReference type="Gene3D" id="1.10.3720.10">
    <property type="entry name" value="MetI-like"/>
    <property type="match status" value="1"/>
</dbReference>
<keyword evidence="2 7" id="KW-0813">Transport</keyword>
<dbReference type="RefSeq" id="WP_122824693.1">
    <property type="nucleotide sequence ID" value="NZ_CP033325.1"/>
</dbReference>
<evidence type="ECO:0000313" key="11">
    <source>
        <dbReference type="Proteomes" id="UP001595955"/>
    </source>
</evidence>
<keyword evidence="4 7" id="KW-0812">Transmembrane</keyword>
<feature type="transmembrane region" description="Helical" evidence="7">
    <location>
        <begin position="283"/>
        <end position="305"/>
    </location>
</feature>
<keyword evidence="3" id="KW-1003">Cell membrane</keyword>
<keyword evidence="5 7" id="KW-1133">Transmembrane helix</keyword>
<evidence type="ECO:0000256" key="2">
    <source>
        <dbReference type="ARBA" id="ARBA00022448"/>
    </source>
</evidence>
<evidence type="ECO:0000313" key="10">
    <source>
        <dbReference type="EMBL" id="MFC4554148.1"/>
    </source>
</evidence>
<protein>
    <submittedName>
        <fullName evidence="10">Carbohydrate ABC transporter permease</fullName>
    </submittedName>
</protein>
<dbReference type="InterPro" id="IPR000515">
    <property type="entry name" value="MetI-like"/>
</dbReference>
<feature type="transmembrane region" description="Helical" evidence="7">
    <location>
        <begin position="180"/>
        <end position="202"/>
    </location>
</feature>
<feature type="transmembrane region" description="Helical" evidence="7">
    <location>
        <begin position="38"/>
        <end position="56"/>
    </location>
</feature>
<feature type="transmembrane region" description="Helical" evidence="7">
    <location>
        <begin position="223"/>
        <end position="245"/>
    </location>
</feature>
<sequence length="315" mass="33968">MTSRTSLATPTTPPAAGAPGPAPANKPRDTYRWASRSFALPALAIVAVLLYLPFLWTTYLSFTEFNGLGDPEWVGLEKYREMFADAGFFTSVRNTLLWVVGTLVLPVGLGLFIAVLAHDIKGSFWYRLPFLLPYAISGVAVGVIWTFILQTGGALSEALAFLHLPGTELRWLLDAPLNTLVMIVAATWQGAGVNALLFGIGLQSIPKEPIEAARLDGASGWTLFRTMTWPMLAPLTTVVVGLAIVGSLKTFDIIWAMTKGGPGRSSETLALTMYKETFVNNDYGLGAAVAVLLTVVTVAASVLYLRRQLSDSKEL</sequence>
<evidence type="ECO:0000256" key="8">
    <source>
        <dbReference type="SAM" id="MobiDB-lite"/>
    </source>
</evidence>
<gene>
    <name evidence="10" type="ORF">ACFO3F_02710</name>
</gene>
<dbReference type="PANTHER" id="PTHR30193">
    <property type="entry name" value="ABC TRANSPORTER PERMEASE PROTEIN"/>
    <property type="match status" value="1"/>
</dbReference>
<name>A0ABV9D755_9MICO</name>
<evidence type="ECO:0000256" key="6">
    <source>
        <dbReference type="ARBA" id="ARBA00023136"/>
    </source>
</evidence>
<feature type="region of interest" description="Disordered" evidence="8">
    <location>
        <begin position="1"/>
        <end position="28"/>
    </location>
</feature>
<evidence type="ECO:0000259" key="9">
    <source>
        <dbReference type="PROSITE" id="PS50928"/>
    </source>
</evidence>
<evidence type="ECO:0000256" key="3">
    <source>
        <dbReference type="ARBA" id="ARBA00022475"/>
    </source>
</evidence>
<evidence type="ECO:0000256" key="1">
    <source>
        <dbReference type="ARBA" id="ARBA00004651"/>
    </source>
</evidence>
<feature type="transmembrane region" description="Helical" evidence="7">
    <location>
        <begin position="128"/>
        <end position="148"/>
    </location>
</feature>
<dbReference type="InterPro" id="IPR051393">
    <property type="entry name" value="ABC_transporter_permease"/>
</dbReference>
<dbReference type="InterPro" id="IPR035906">
    <property type="entry name" value="MetI-like_sf"/>
</dbReference>
<dbReference type="PROSITE" id="PS50928">
    <property type="entry name" value="ABC_TM1"/>
    <property type="match status" value="1"/>
</dbReference>
<organism evidence="10 11">
    <name type="scientific">Georgenia faecalis</name>
    <dbReference type="NCBI Taxonomy" id="2483799"/>
    <lineage>
        <taxon>Bacteria</taxon>
        <taxon>Bacillati</taxon>
        <taxon>Actinomycetota</taxon>
        <taxon>Actinomycetes</taxon>
        <taxon>Micrococcales</taxon>
        <taxon>Bogoriellaceae</taxon>
        <taxon>Georgenia</taxon>
    </lineage>
</organism>
<feature type="compositionally biased region" description="Low complexity" evidence="8">
    <location>
        <begin position="8"/>
        <end position="19"/>
    </location>
</feature>
<comment type="caution">
    <text evidence="10">The sequence shown here is derived from an EMBL/GenBank/DDBJ whole genome shotgun (WGS) entry which is preliminary data.</text>
</comment>